<evidence type="ECO:0000259" key="1">
    <source>
        <dbReference type="Pfam" id="PF09992"/>
    </source>
</evidence>
<dbReference type="AlphaFoldDB" id="A0A645C354"/>
<reference evidence="2" key="1">
    <citation type="submission" date="2019-08" db="EMBL/GenBank/DDBJ databases">
        <authorList>
            <person name="Kucharzyk K."/>
            <person name="Murdoch R.W."/>
            <person name="Higgins S."/>
            <person name="Loffler F."/>
        </authorList>
    </citation>
    <scope>NUCLEOTIDE SEQUENCE</scope>
</reference>
<protein>
    <recommendedName>
        <fullName evidence="1">Phosphodiester glycosidase domain-containing protein</fullName>
    </recommendedName>
</protein>
<feature type="domain" description="Phosphodiester glycosidase" evidence="1">
    <location>
        <begin position="12"/>
        <end position="97"/>
    </location>
</feature>
<comment type="caution">
    <text evidence="2">The sequence shown here is derived from an EMBL/GenBank/DDBJ whole genome shotgun (WGS) entry which is preliminary data.</text>
</comment>
<name>A0A645C354_9ZZZZ</name>
<dbReference type="PANTHER" id="PTHR40446:SF2">
    <property type="entry name" value="N-ACETYLGLUCOSAMINE-1-PHOSPHODIESTER ALPHA-N-ACETYLGLUCOSAMINIDASE"/>
    <property type="match status" value="1"/>
</dbReference>
<dbReference type="Pfam" id="PF09992">
    <property type="entry name" value="NAGPA"/>
    <property type="match status" value="1"/>
</dbReference>
<gene>
    <name evidence="2" type="ORF">SDC9_119173</name>
</gene>
<dbReference type="PANTHER" id="PTHR40446">
    <property type="entry name" value="N-ACETYLGLUCOSAMINE-1-PHOSPHODIESTER ALPHA-N-ACETYLGLUCOSAMINIDASE"/>
    <property type="match status" value="1"/>
</dbReference>
<evidence type="ECO:0000313" key="2">
    <source>
        <dbReference type="EMBL" id="MPM72200.1"/>
    </source>
</evidence>
<accession>A0A645C354</accession>
<proteinExistence type="predicted"/>
<dbReference type="EMBL" id="VSSQ01024597">
    <property type="protein sequence ID" value="MPM72200.1"/>
    <property type="molecule type" value="Genomic_DNA"/>
</dbReference>
<sequence length="97" mass="10197">MFDTHSGVGPTVNHPRSAIGYHPSGHLVLFVCEGRNKTPNTPGLTLKEVSDILLQAGCTEAINLDGGGSSCMLINGMETIKPSDGSQRTITNAIAIY</sequence>
<organism evidence="2">
    <name type="scientific">bioreactor metagenome</name>
    <dbReference type="NCBI Taxonomy" id="1076179"/>
    <lineage>
        <taxon>unclassified sequences</taxon>
        <taxon>metagenomes</taxon>
        <taxon>ecological metagenomes</taxon>
    </lineage>
</organism>
<dbReference type="InterPro" id="IPR018711">
    <property type="entry name" value="NAGPA"/>
</dbReference>